<reference evidence="2 3" key="1">
    <citation type="submission" date="2019-07" db="EMBL/GenBank/DDBJ databases">
        <title>Genomic Encyclopedia of Type Strains, Phase IV (KMG-IV): sequencing the most valuable type-strain genomes for metagenomic binning, comparative biology and taxonomic classification.</title>
        <authorList>
            <person name="Goeker M."/>
        </authorList>
    </citation>
    <scope>NUCLEOTIDE SEQUENCE [LARGE SCALE GENOMIC DNA]</scope>
    <source>
        <strain evidence="2 3">SS015</strain>
    </source>
</reference>
<proteinExistence type="predicted"/>
<keyword evidence="3" id="KW-1185">Reference proteome</keyword>
<sequence>MSRSCHLQPFESFGESLPLALAAIGAEERLAGQKTVIIKPNLVTDDPPPVTLPVEAAMVLVRWLRKRTDARIIIAEGTGDRLHSTIKVFDHLGYMDLADRYNLKLIDLNQAPVTELNRDDCRVFPQFYLPEILLDAFVISFAVLKAHSLADVTLSMKNMIGCAPPSFYQQGGHWKKSAFHRQMHRAIFELNLYRKPDLALIDASVGLAEHHLGGPVCDPPPNRIVAGFDPVAVDAAGALLLGKDWRQIPHITLADGVLGDATIGETAFRMAQRAESEAKH</sequence>
<feature type="domain" description="DUF362" evidence="1">
    <location>
        <begin position="36"/>
        <end position="238"/>
    </location>
</feature>
<dbReference type="Proteomes" id="UP000324159">
    <property type="component" value="Unassembled WGS sequence"/>
</dbReference>
<comment type="caution">
    <text evidence="2">The sequence shown here is derived from an EMBL/GenBank/DDBJ whole genome shotgun (WGS) entry which is preliminary data.</text>
</comment>
<dbReference type="AlphaFoldDB" id="A0A5D3WKI2"/>
<dbReference type="InterPro" id="IPR007160">
    <property type="entry name" value="DUF362"/>
</dbReference>
<evidence type="ECO:0000313" key="3">
    <source>
        <dbReference type="Proteomes" id="UP000324159"/>
    </source>
</evidence>
<gene>
    <name evidence="2" type="ORF">EDC39_10573</name>
</gene>
<name>A0A5D3WKI2_9BACT</name>
<protein>
    <submittedName>
        <fullName evidence="2">Uncharacterized protein (DUF362 family)</fullName>
    </submittedName>
</protein>
<evidence type="ECO:0000313" key="2">
    <source>
        <dbReference type="EMBL" id="TYO98711.1"/>
    </source>
</evidence>
<evidence type="ECO:0000259" key="1">
    <source>
        <dbReference type="Pfam" id="PF04015"/>
    </source>
</evidence>
<accession>A0A5D3WKI2</accession>
<organism evidence="2 3">
    <name type="scientific">Geothermobacter ehrlichii</name>
    <dbReference type="NCBI Taxonomy" id="213224"/>
    <lineage>
        <taxon>Bacteria</taxon>
        <taxon>Pseudomonadati</taxon>
        <taxon>Thermodesulfobacteriota</taxon>
        <taxon>Desulfuromonadia</taxon>
        <taxon>Desulfuromonadales</taxon>
        <taxon>Geothermobacteraceae</taxon>
        <taxon>Geothermobacter</taxon>
    </lineage>
</organism>
<dbReference type="EMBL" id="VNIB01000005">
    <property type="protein sequence ID" value="TYO98711.1"/>
    <property type="molecule type" value="Genomic_DNA"/>
</dbReference>
<dbReference type="OrthoDB" id="9785671at2"/>
<dbReference type="Pfam" id="PF04015">
    <property type="entry name" value="DUF362"/>
    <property type="match status" value="1"/>
</dbReference>
<dbReference type="RefSeq" id="WP_148895652.1">
    <property type="nucleotide sequence ID" value="NZ_VNIB01000005.1"/>
</dbReference>